<dbReference type="EMBL" id="VIIS01000670">
    <property type="protein sequence ID" value="KAF0306431.1"/>
    <property type="molecule type" value="Genomic_DNA"/>
</dbReference>
<reference evidence="3 4" key="1">
    <citation type="submission" date="2019-07" db="EMBL/GenBank/DDBJ databases">
        <title>Draft genome assembly of a fouling barnacle, Amphibalanus amphitrite (Darwin, 1854): The first reference genome for Thecostraca.</title>
        <authorList>
            <person name="Kim W."/>
        </authorList>
    </citation>
    <scope>NUCLEOTIDE SEQUENCE [LARGE SCALE GENOMIC DNA]</scope>
    <source>
        <strain evidence="3">SNU_AA5</strain>
        <tissue evidence="3">Soma without cirri and trophi</tissue>
    </source>
</reference>
<evidence type="ECO:0000259" key="1">
    <source>
        <dbReference type="PROSITE" id="PS50041"/>
    </source>
</evidence>
<name>A0A6A4X1H4_AMPAM</name>
<dbReference type="EMBL" id="VIIS01000244">
    <property type="protein sequence ID" value="KAF0311329.1"/>
    <property type="molecule type" value="Genomic_DNA"/>
</dbReference>
<dbReference type="SUPFAM" id="SSF56436">
    <property type="entry name" value="C-type lectin-like"/>
    <property type="match status" value="1"/>
</dbReference>
<keyword evidence="4" id="KW-1185">Reference proteome</keyword>
<dbReference type="Gene3D" id="3.10.100.10">
    <property type="entry name" value="Mannose-Binding Protein A, subunit A"/>
    <property type="match status" value="1"/>
</dbReference>
<evidence type="ECO:0000313" key="3">
    <source>
        <dbReference type="EMBL" id="KAF0311329.1"/>
    </source>
</evidence>
<dbReference type="PROSITE" id="PS50041">
    <property type="entry name" value="C_TYPE_LECTIN_2"/>
    <property type="match status" value="1"/>
</dbReference>
<dbReference type="AlphaFoldDB" id="A0A6A4X1H4"/>
<gene>
    <name evidence="2" type="ORF">FJT64_002461</name>
    <name evidence="3" type="ORF">FJT64_017840</name>
</gene>
<organism evidence="3 4">
    <name type="scientific">Amphibalanus amphitrite</name>
    <name type="common">Striped barnacle</name>
    <name type="synonym">Balanus amphitrite</name>
    <dbReference type="NCBI Taxonomy" id="1232801"/>
    <lineage>
        <taxon>Eukaryota</taxon>
        <taxon>Metazoa</taxon>
        <taxon>Ecdysozoa</taxon>
        <taxon>Arthropoda</taxon>
        <taxon>Crustacea</taxon>
        <taxon>Multicrustacea</taxon>
        <taxon>Cirripedia</taxon>
        <taxon>Thoracica</taxon>
        <taxon>Thoracicalcarea</taxon>
        <taxon>Balanomorpha</taxon>
        <taxon>Balanoidea</taxon>
        <taxon>Balanidae</taxon>
        <taxon>Amphibalaninae</taxon>
        <taxon>Amphibalanus</taxon>
    </lineage>
</organism>
<feature type="domain" description="C-type lectin" evidence="1">
    <location>
        <begin position="21"/>
        <end position="143"/>
    </location>
</feature>
<dbReference type="Proteomes" id="UP000440578">
    <property type="component" value="Unassembled WGS sequence"/>
</dbReference>
<dbReference type="OrthoDB" id="6340082at2759"/>
<dbReference type="InterPro" id="IPR016186">
    <property type="entry name" value="C-type_lectin-like/link_sf"/>
</dbReference>
<dbReference type="InterPro" id="IPR001304">
    <property type="entry name" value="C-type_lectin-like"/>
</dbReference>
<proteinExistence type="predicted"/>
<accession>A0A6A4X1H4</accession>
<dbReference type="CDD" id="cd00037">
    <property type="entry name" value="CLECT"/>
    <property type="match status" value="1"/>
</dbReference>
<evidence type="ECO:0000313" key="4">
    <source>
        <dbReference type="Proteomes" id="UP000440578"/>
    </source>
</evidence>
<sequence>MARSMCSDPSTCVCPPDFTLCAGLCLKRLDEGGAVSHSEAVTACSALGAHLAVPRSQQQHQCTVDLATGIQVWLGITNTVLAGKYTGFDGCGEVPPAEQHWAVDEPSNPDTQPLVALSTVLEGGWKVGWHDLDDRFSAWPLCQRPLN</sequence>
<comment type="caution">
    <text evidence="3">The sequence shown here is derived from an EMBL/GenBank/DDBJ whole genome shotgun (WGS) entry which is preliminary data.</text>
</comment>
<protein>
    <recommendedName>
        <fullName evidence="1">C-type lectin domain-containing protein</fullName>
    </recommendedName>
</protein>
<dbReference type="SMART" id="SM00034">
    <property type="entry name" value="CLECT"/>
    <property type="match status" value="1"/>
</dbReference>
<dbReference type="InterPro" id="IPR016187">
    <property type="entry name" value="CTDL_fold"/>
</dbReference>
<evidence type="ECO:0000313" key="2">
    <source>
        <dbReference type="EMBL" id="KAF0306431.1"/>
    </source>
</evidence>